<dbReference type="EMBL" id="JAPCWZ010000003">
    <property type="protein sequence ID" value="KAK8874783.1"/>
    <property type="molecule type" value="Genomic_DNA"/>
</dbReference>
<feature type="compositionally biased region" description="Pro residues" evidence="1">
    <location>
        <begin position="175"/>
        <end position="185"/>
    </location>
</feature>
<feature type="compositionally biased region" description="Low complexity" evidence="1">
    <location>
        <begin position="80"/>
        <end position="93"/>
    </location>
</feature>
<feature type="region of interest" description="Disordered" evidence="1">
    <location>
        <begin position="388"/>
        <end position="407"/>
    </location>
</feature>
<accession>A0ABR2JAF2</accession>
<feature type="region of interest" description="Disordered" evidence="1">
    <location>
        <begin position="1"/>
        <end position="258"/>
    </location>
</feature>
<gene>
    <name evidence="2" type="ORF">PGQ11_005297</name>
</gene>
<evidence type="ECO:0000256" key="1">
    <source>
        <dbReference type="SAM" id="MobiDB-lite"/>
    </source>
</evidence>
<comment type="caution">
    <text evidence="2">The sequence shown here is derived from an EMBL/GenBank/DDBJ whole genome shotgun (WGS) entry which is preliminary data.</text>
</comment>
<feature type="compositionally biased region" description="Low complexity" evidence="1">
    <location>
        <begin position="105"/>
        <end position="132"/>
    </location>
</feature>
<evidence type="ECO:0000313" key="2">
    <source>
        <dbReference type="EMBL" id="KAK8874783.1"/>
    </source>
</evidence>
<dbReference type="PANTHER" id="PTHR14778">
    <property type="entry name" value="KINETOCHORE-ASSOCIATED PROTEIN DSN1 HOMOLOG"/>
    <property type="match status" value="1"/>
</dbReference>
<organism evidence="2 3">
    <name type="scientific">Apiospora arundinis</name>
    <dbReference type="NCBI Taxonomy" id="335852"/>
    <lineage>
        <taxon>Eukaryota</taxon>
        <taxon>Fungi</taxon>
        <taxon>Dikarya</taxon>
        <taxon>Ascomycota</taxon>
        <taxon>Pezizomycotina</taxon>
        <taxon>Sordariomycetes</taxon>
        <taxon>Xylariomycetidae</taxon>
        <taxon>Amphisphaeriales</taxon>
        <taxon>Apiosporaceae</taxon>
        <taxon>Apiospora</taxon>
    </lineage>
</organism>
<feature type="compositionally biased region" description="Low complexity" evidence="1">
    <location>
        <begin position="186"/>
        <end position="195"/>
    </location>
</feature>
<sequence>MTTLVQTRQPLQVLSMSNQPGKRRRSSRLNSYDEQDGDFLFTRGTKKVKTAHPEPIPEDEIASIPAPAPKKAGRPRKTKASVASVAPVVEESPQPAPPPRRVSTRRSSQQAVHLEEPVAAPVEAAPKTTRSQRSTRGRPPRSPTPEKPVEEEQPRPKPSRNGVTKKTTKAREKPPPLPPTPPPAAATPAQSTSTPMEVDGGVQTRHSSHSKTSDTKKIALPFSDTPIINRNKDMRRKTGARRSSLGMRGRRASSLIDSGHSAIPHREVAPSEFYKHIEAEGLSEPRRMKQLLTWCGERALSSKPPLGNPNSNAILGARAIQDQLLKDFGSKSEFSDWFTREDAPRPPAIEKPNPRNTEHEEKIAELEERIKRLKAEKKTWQSLKQAPTELPPLFSPSEEQQPPPDPSLLDTEEAHILASLMDTTTNFANLRIQTQSRVQALQASLEFKVDHLGDSIHKVEQRVSTAGREADRILALSAARLRERELKEKTAAGTKEMPVMEVLRSLGRILPEADDDGS</sequence>
<protein>
    <submittedName>
        <fullName evidence="2">Mis12-Mtw1 protein family-domain-containing protein</fullName>
    </submittedName>
</protein>
<dbReference type="PANTHER" id="PTHR14778:SF2">
    <property type="entry name" value="KINETOCHORE-ASSOCIATED PROTEIN DSN1 HOMOLOG"/>
    <property type="match status" value="1"/>
</dbReference>
<feature type="region of interest" description="Disordered" evidence="1">
    <location>
        <begin position="338"/>
        <end position="361"/>
    </location>
</feature>
<feature type="compositionally biased region" description="Basic and acidic residues" evidence="1">
    <location>
        <begin position="352"/>
        <end position="361"/>
    </location>
</feature>
<feature type="compositionally biased region" description="Polar residues" evidence="1">
    <location>
        <begin position="1"/>
        <end position="20"/>
    </location>
</feature>
<dbReference type="InterPro" id="IPR013218">
    <property type="entry name" value="Dsn1/Mis13"/>
</dbReference>
<dbReference type="Proteomes" id="UP001390339">
    <property type="component" value="Unassembled WGS sequence"/>
</dbReference>
<evidence type="ECO:0000313" key="3">
    <source>
        <dbReference type="Proteomes" id="UP001390339"/>
    </source>
</evidence>
<reference evidence="2 3" key="1">
    <citation type="journal article" date="2024" name="IMA Fungus">
        <title>Apiospora arundinis, a panoply of carbohydrate-active enzymes and secondary metabolites.</title>
        <authorList>
            <person name="Sorensen T."/>
            <person name="Petersen C."/>
            <person name="Muurmann A.T."/>
            <person name="Christiansen J.V."/>
            <person name="Brundto M.L."/>
            <person name="Overgaard C.K."/>
            <person name="Boysen A.T."/>
            <person name="Wollenberg R.D."/>
            <person name="Larsen T.O."/>
            <person name="Sorensen J.L."/>
            <person name="Nielsen K.L."/>
            <person name="Sondergaard T.E."/>
        </authorList>
    </citation>
    <scope>NUCLEOTIDE SEQUENCE [LARGE SCALE GENOMIC DNA]</scope>
    <source>
        <strain evidence="2 3">AAU 773</strain>
    </source>
</reference>
<proteinExistence type="predicted"/>
<dbReference type="Pfam" id="PF08202">
    <property type="entry name" value="MIS13"/>
    <property type="match status" value="1"/>
</dbReference>
<keyword evidence="3" id="KW-1185">Reference proteome</keyword>
<name>A0ABR2JAF2_9PEZI</name>